<evidence type="ECO:0000313" key="3">
    <source>
        <dbReference type="Proteomes" id="UP000502508"/>
    </source>
</evidence>
<evidence type="ECO:0000313" key="2">
    <source>
        <dbReference type="EMBL" id="BCB75839.1"/>
    </source>
</evidence>
<dbReference type="SUPFAM" id="SSF81301">
    <property type="entry name" value="Nucleotidyltransferase"/>
    <property type="match status" value="1"/>
</dbReference>
<feature type="domain" description="Polymerase nucleotidyl transferase" evidence="1">
    <location>
        <begin position="21"/>
        <end position="54"/>
    </location>
</feature>
<evidence type="ECO:0000259" key="1">
    <source>
        <dbReference type="Pfam" id="PF01909"/>
    </source>
</evidence>
<dbReference type="KEGG" id="pfla:Pflav_022490"/>
<organism evidence="2 3">
    <name type="scientific">Phytohabitans flavus</name>
    <dbReference type="NCBI Taxonomy" id="1076124"/>
    <lineage>
        <taxon>Bacteria</taxon>
        <taxon>Bacillati</taxon>
        <taxon>Actinomycetota</taxon>
        <taxon>Actinomycetes</taxon>
        <taxon>Micromonosporales</taxon>
        <taxon>Micromonosporaceae</taxon>
    </lineage>
</organism>
<gene>
    <name evidence="2" type="ORF">Pflav_022490</name>
</gene>
<accession>A0A6F8XPW5</accession>
<sequence>MDQVERVVGLVTEVIEADLLGAYMHGSSVLGGLRPASDVDILAVTRRPLSEGQRRALVAGLLPISGAPVGAWPAELTVVVQAAVRPWRYPPIGDFLYGEWLRADYQAGVVPAPAPMPGLALEIAVALAGDHPLAGPRPAHVLDPVPAEFLVRACMDSIPGCLRTCPMTPATCC</sequence>
<dbReference type="Pfam" id="PF01909">
    <property type="entry name" value="NTP_transf_2"/>
    <property type="match status" value="1"/>
</dbReference>
<keyword evidence="3" id="KW-1185">Reference proteome</keyword>
<dbReference type="CDD" id="cd05403">
    <property type="entry name" value="NT_KNTase_like"/>
    <property type="match status" value="1"/>
</dbReference>
<dbReference type="AlphaFoldDB" id="A0A6F8XPW5"/>
<proteinExistence type="predicted"/>
<reference evidence="2 3" key="2">
    <citation type="submission" date="2020-03" db="EMBL/GenBank/DDBJ databases">
        <authorList>
            <person name="Ichikawa N."/>
            <person name="Kimura A."/>
            <person name="Kitahashi Y."/>
            <person name="Uohara A."/>
        </authorList>
    </citation>
    <scope>NUCLEOTIDE SEQUENCE [LARGE SCALE GENOMIC DNA]</scope>
    <source>
        <strain evidence="2 3">NBRC 107702</strain>
    </source>
</reference>
<dbReference type="GO" id="GO:0016779">
    <property type="term" value="F:nucleotidyltransferase activity"/>
    <property type="evidence" value="ECO:0007669"/>
    <property type="project" value="InterPro"/>
</dbReference>
<dbReference type="InterPro" id="IPR043519">
    <property type="entry name" value="NT_sf"/>
</dbReference>
<name>A0A6F8XPW5_9ACTN</name>
<protein>
    <recommendedName>
        <fullName evidence="1">Polymerase nucleotidyl transferase domain-containing protein</fullName>
    </recommendedName>
</protein>
<dbReference type="RefSeq" id="WP_197938321.1">
    <property type="nucleotide sequence ID" value="NZ_AP022870.1"/>
</dbReference>
<dbReference type="EMBL" id="AP022870">
    <property type="protein sequence ID" value="BCB75839.1"/>
    <property type="molecule type" value="Genomic_DNA"/>
</dbReference>
<reference evidence="2 3" key="1">
    <citation type="submission" date="2020-03" db="EMBL/GenBank/DDBJ databases">
        <title>Whole genome shotgun sequence of Phytohabitans flavus NBRC 107702.</title>
        <authorList>
            <person name="Komaki H."/>
            <person name="Tamura T."/>
        </authorList>
    </citation>
    <scope>NUCLEOTIDE SEQUENCE [LARGE SCALE GENOMIC DNA]</scope>
    <source>
        <strain evidence="2 3">NBRC 107702</strain>
    </source>
</reference>
<dbReference type="Proteomes" id="UP000502508">
    <property type="component" value="Chromosome"/>
</dbReference>
<dbReference type="InterPro" id="IPR002934">
    <property type="entry name" value="Polymerase_NTP_transf_dom"/>
</dbReference>